<dbReference type="InterPro" id="IPR036397">
    <property type="entry name" value="RNaseH_sf"/>
</dbReference>
<reference evidence="1 2" key="1">
    <citation type="journal article" date="2019" name="Sci. Rep.">
        <title>Orb-weaving spider Araneus ventricosus genome elucidates the spidroin gene catalogue.</title>
        <authorList>
            <person name="Kono N."/>
            <person name="Nakamura H."/>
            <person name="Ohtoshi R."/>
            <person name="Moran D.A.P."/>
            <person name="Shinohara A."/>
            <person name="Yoshida Y."/>
            <person name="Fujiwara M."/>
            <person name="Mori M."/>
            <person name="Tomita M."/>
            <person name="Arakawa K."/>
        </authorList>
    </citation>
    <scope>NUCLEOTIDE SEQUENCE [LARGE SCALE GENOMIC DNA]</scope>
</reference>
<dbReference type="GO" id="GO:0003676">
    <property type="term" value="F:nucleic acid binding"/>
    <property type="evidence" value="ECO:0007669"/>
    <property type="project" value="InterPro"/>
</dbReference>
<evidence type="ECO:0008006" key="3">
    <source>
        <dbReference type="Google" id="ProtNLM"/>
    </source>
</evidence>
<sequence length="295" mass="34020">MIKVSVFWQTLRRLLRAILTSEVFLIHDNARSHSAVVTQHFLEQFKWEMYVGTYNPDLGNSDFHPFPELKNWVVGQSFQKKEEIQSNIKAHISSLTETFFVERIGNLVSRYYKCLNLHGDYVEKYLRFNITLGSSSAMIHGCSTLPQTPIHLYDMGASHLTCNENIQSVALSREGYIDSVLGCEVNLCFDLTVIWRYLLRACDVTNLERRCLHTIDVSPEGVGKGMWCYAGSLLDQCIKGSRLTPPSIPMRSFIRYPGESTQTFGLRVYVDYPGVQHSRRHMQMVKLEDKIYIKY</sequence>
<gene>
    <name evidence="1" type="ORF">AVEN_63296_1</name>
</gene>
<dbReference type="Proteomes" id="UP000499080">
    <property type="component" value="Unassembled WGS sequence"/>
</dbReference>
<organism evidence="1 2">
    <name type="scientific">Araneus ventricosus</name>
    <name type="common">Orbweaver spider</name>
    <name type="synonym">Epeira ventricosa</name>
    <dbReference type="NCBI Taxonomy" id="182803"/>
    <lineage>
        <taxon>Eukaryota</taxon>
        <taxon>Metazoa</taxon>
        <taxon>Ecdysozoa</taxon>
        <taxon>Arthropoda</taxon>
        <taxon>Chelicerata</taxon>
        <taxon>Arachnida</taxon>
        <taxon>Araneae</taxon>
        <taxon>Araneomorphae</taxon>
        <taxon>Entelegynae</taxon>
        <taxon>Araneoidea</taxon>
        <taxon>Araneidae</taxon>
        <taxon>Araneus</taxon>
    </lineage>
</organism>
<proteinExistence type="predicted"/>
<comment type="caution">
    <text evidence="1">The sequence shown here is derived from an EMBL/GenBank/DDBJ whole genome shotgun (WGS) entry which is preliminary data.</text>
</comment>
<protein>
    <recommendedName>
        <fullName evidence="3">Mariner Mos1 transposase</fullName>
    </recommendedName>
</protein>
<keyword evidence="2" id="KW-1185">Reference proteome</keyword>
<dbReference type="PANTHER" id="PTHR46060:SF1">
    <property type="entry name" value="MARINER MOS1 TRANSPOSASE-LIKE PROTEIN"/>
    <property type="match status" value="1"/>
</dbReference>
<evidence type="ECO:0000313" key="2">
    <source>
        <dbReference type="Proteomes" id="UP000499080"/>
    </source>
</evidence>
<dbReference type="EMBL" id="BGPR01000952">
    <property type="protein sequence ID" value="GBM41101.1"/>
    <property type="molecule type" value="Genomic_DNA"/>
</dbReference>
<dbReference type="InterPro" id="IPR052709">
    <property type="entry name" value="Transposase-MT_Hybrid"/>
</dbReference>
<dbReference type="AlphaFoldDB" id="A0A4Y2FIM6"/>
<accession>A0A4Y2FIM6</accession>
<evidence type="ECO:0000313" key="1">
    <source>
        <dbReference type="EMBL" id="GBM41101.1"/>
    </source>
</evidence>
<dbReference type="PANTHER" id="PTHR46060">
    <property type="entry name" value="MARINER MOS1 TRANSPOSASE-LIKE PROTEIN"/>
    <property type="match status" value="1"/>
</dbReference>
<dbReference type="Gene3D" id="3.30.420.10">
    <property type="entry name" value="Ribonuclease H-like superfamily/Ribonuclease H"/>
    <property type="match status" value="1"/>
</dbReference>
<dbReference type="OrthoDB" id="9970333at2759"/>
<name>A0A4Y2FIM6_ARAVE</name>